<dbReference type="InterPro" id="IPR036249">
    <property type="entry name" value="Thioredoxin-like_sf"/>
</dbReference>
<keyword evidence="2" id="KW-0732">Signal</keyword>
<evidence type="ECO:0000256" key="6">
    <source>
        <dbReference type="SAM" id="MobiDB-lite"/>
    </source>
</evidence>
<dbReference type="SUPFAM" id="SSF52833">
    <property type="entry name" value="Thioredoxin-like"/>
    <property type="match status" value="1"/>
</dbReference>
<sequence>MRSPRAGHGPPRGRRSPSHPLLPPSRGVHEVSSTRKATSSARKAAPGRLVVAGAALLVAALVVAVLAVVRSGGDGQRKAAAPSGGPTASASAPVAPPASGEPGQPHRKAGDPYALGRADAPVVMIEYSDFQCPFCGRFARETKPRLIRDYVDTGVLRIEWRNFPIFGPESRAAARAGYAAALQGRFWQFHDLLYAKPHRRNAGDFATGKLVAWAREAGVPDLERFRRDMSSEDTRDAVQNDWDEGYQVGAMSTPTFLINGKPLLGAQPYEEFVQVIAKARGR</sequence>
<dbReference type="PANTHER" id="PTHR13887">
    <property type="entry name" value="GLUTATHIONE S-TRANSFERASE KAPPA"/>
    <property type="match status" value="1"/>
</dbReference>
<reference evidence="9 10" key="1">
    <citation type="submission" date="2018-08" db="EMBL/GenBank/DDBJ databases">
        <title>Actinomadura jelena sp. nov., a novel Actinomycete isolated from soil in Chad.</title>
        <authorList>
            <person name="Shi L."/>
        </authorList>
    </citation>
    <scope>NUCLEOTIDE SEQUENCE [LARGE SCALE GENOMIC DNA]</scope>
    <source>
        <strain evidence="9 10">NEAU-G17</strain>
    </source>
</reference>
<feature type="region of interest" description="Disordered" evidence="6">
    <location>
        <begin position="74"/>
        <end position="113"/>
    </location>
</feature>
<feature type="transmembrane region" description="Helical" evidence="7">
    <location>
        <begin position="49"/>
        <end position="69"/>
    </location>
</feature>
<keyword evidence="7" id="KW-0472">Membrane</keyword>
<dbReference type="Pfam" id="PF13462">
    <property type="entry name" value="Thioredoxin_4"/>
    <property type="match status" value="1"/>
</dbReference>
<dbReference type="Gene3D" id="3.40.30.10">
    <property type="entry name" value="Glutaredoxin"/>
    <property type="match status" value="1"/>
</dbReference>
<keyword evidence="7" id="KW-0812">Transmembrane</keyword>
<dbReference type="GO" id="GO:0016491">
    <property type="term" value="F:oxidoreductase activity"/>
    <property type="evidence" value="ECO:0007669"/>
    <property type="project" value="UniProtKB-KW"/>
</dbReference>
<organism evidence="9 10">
    <name type="scientific">Actinomadura logoneensis</name>
    <dbReference type="NCBI Taxonomy" id="2293572"/>
    <lineage>
        <taxon>Bacteria</taxon>
        <taxon>Bacillati</taxon>
        <taxon>Actinomycetota</taxon>
        <taxon>Actinomycetes</taxon>
        <taxon>Streptosporangiales</taxon>
        <taxon>Thermomonosporaceae</taxon>
        <taxon>Actinomadura</taxon>
    </lineage>
</organism>
<keyword evidence="7" id="KW-1133">Transmembrane helix</keyword>
<dbReference type="Proteomes" id="UP000261811">
    <property type="component" value="Unassembled WGS sequence"/>
</dbReference>
<dbReference type="PROSITE" id="PS51352">
    <property type="entry name" value="THIOREDOXIN_2"/>
    <property type="match status" value="1"/>
</dbReference>
<evidence type="ECO:0000313" key="10">
    <source>
        <dbReference type="Proteomes" id="UP000261811"/>
    </source>
</evidence>
<keyword evidence="10" id="KW-1185">Reference proteome</keyword>
<feature type="compositionally biased region" description="Low complexity" evidence="6">
    <location>
        <begin position="79"/>
        <end position="103"/>
    </location>
</feature>
<keyword evidence="3" id="KW-0560">Oxidoreductase</keyword>
<evidence type="ECO:0000256" key="1">
    <source>
        <dbReference type="ARBA" id="ARBA00005791"/>
    </source>
</evidence>
<dbReference type="OrthoDB" id="117402at2"/>
<gene>
    <name evidence="9" type="ORF">DZF91_34375</name>
</gene>
<evidence type="ECO:0000313" key="9">
    <source>
        <dbReference type="EMBL" id="RFU37149.1"/>
    </source>
</evidence>
<dbReference type="EMBL" id="QURH01001002">
    <property type="protein sequence ID" value="RFU37149.1"/>
    <property type="molecule type" value="Genomic_DNA"/>
</dbReference>
<feature type="domain" description="Thioredoxin" evidence="8">
    <location>
        <begin position="81"/>
        <end position="281"/>
    </location>
</feature>
<dbReference type="InterPro" id="IPR013766">
    <property type="entry name" value="Thioredoxin_domain"/>
</dbReference>
<evidence type="ECO:0000259" key="8">
    <source>
        <dbReference type="PROSITE" id="PS51352"/>
    </source>
</evidence>
<accession>A0A372JB54</accession>
<name>A0A372JB54_9ACTN</name>
<evidence type="ECO:0000256" key="4">
    <source>
        <dbReference type="ARBA" id="ARBA00023157"/>
    </source>
</evidence>
<keyword evidence="4" id="KW-1015">Disulfide bond</keyword>
<evidence type="ECO:0000256" key="2">
    <source>
        <dbReference type="ARBA" id="ARBA00022729"/>
    </source>
</evidence>
<feature type="region of interest" description="Disordered" evidence="6">
    <location>
        <begin position="1"/>
        <end position="45"/>
    </location>
</feature>
<evidence type="ECO:0000256" key="5">
    <source>
        <dbReference type="ARBA" id="ARBA00023284"/>
    </source>
</evidence>
<dbReference type="AlphaFoldDB" id="A0A372JB54"/>
<dbReference type="InterPro" id="IPR012336">
    <property type="entry name" value="Thioredoxin-like_fold"/>
</dbReference>
<protein>
    <submittedName>
        <fullName evidence="9">Disulfide bond formation protein DsbA</fullName>
    </submittedName>
</protein>
<comment type="caution">
    <text evidence="9">The sequence shown here is derived from an EMBL/GenBank/DDBJ whole genome shotgun (WGS) entry which is preliminary data.</text>
</comment>
<dbReference type="PANTHER" id="PTHR13887:SF14">
    <property type="entry name" value="DISULFIDE BOND FORMATION PROTEIN D"/>
    <property type="match status" value="1"/>
</dbReference>
<keyword evidence="5" id="KW-0676">Redox-active center</keyword>
<proteinExistence type="inferred from homology"/>
<evidence type="ECO:0000256" key="7">
    <source>
        <dbReference type="SAM" id="Phobius"/>
    </source>
</evidence>
<evidence type="ECO:0000256" key="3">
    <source>
        <dbReference type="ARBA" id="ARBA00023002"/>
    </source>
</evidence>
<comment type="similarity">
    <text evidence="1">Belongs to the thioredoxin family. DsbA subfamily.</text>
</comment>